<evidence type="ECO:0000259" key="2">
    <source>
        <dbReference type="Pfam" id="PF11001"/>
    </source>
</evidence>
<dbReference type="EMBL" id="KZ825252">
    <property type="protein sequence ID" value="PYI13279.1"/>
    <property type="molecule type" value="Genomic_DNA"/>
</dbReference>
<feature type="region of interest" description="Disordered" evidence="1">
    <location>
        <begin position="95"/>
        <end position="134"/>
    </location>
</feature>
<feature type="compositionally biased region" description="Basic and acidic residues" evidence="1">
    <location>
        <begin position="125"/>
        <end position="134"/>
    </location>
</feature>
<keyword evidence="4" id="KW-1185">Reference proteome</keyword>
<organism evidence="3 4">
    <name type="scientific">Aspergillus violaceofuscus (strain CBS 115571)</name>
    <dbReference type="NCBI Taxonomy" id="1450538"/>
    <lineage>
        <taxon>Eukaryota</taxon>
        <taxon>Fungi</taxon>
        <taxon>Dikarya</taxon>
        <taxon>Ascomycota</taxon>
        <taxon>Pezizomycotina</taxon>
        <taxon>Eurotiomycetes</taxon>
        <taxon>Eurotiomycetidae</taxon>
        <taxon>Eurotiales</taxon>
        <taxon>Aspergillaceae</taxon>
        <taxon>Aspergillus</taxon>
    </lineage>
</organism>
<dbReference type="AlphaFoldDB" id="A0A2V5GQB7"/>
<dbReference type="InterPro" id="IPR047092">
    <property type="entry name" value="AFUB_07903/YDR124W-like_hel"/>
</dbReference>
<sequence>MAPGKDSGFHNKIFSNLHASSLTRLLLMLAENLYPEKRLRFSSTEQKPKWWPAEITYIHPTKLQKRDCLSVAIKILSSFEPVDDSVLTRFQRLRKQSQEKRRADMDEQESSPSQSSAYYTSAGESRFDSGNKKD</sequence>
<feature type="compositionally biased region" description="Basic and acidic residues" evidence="1">
    <location>
        <begin position="96"/>
        <end position="105"/>
    </location>
</feature>
<feature type="domain" description="Subtelomeric hrmA-associated cluster protein AFUB-079030/YDR124W-like helical bundle" evidence="2">
    <location>
        <begin position="10"/>
        <end position="102"/>
    </location>
</feature>
<evidence type="ECO:0000313" key="3">
    <source>
        <dbReference type="EMBL" id="PYI13279.1"/>
    </source>
</evidence>
<dbReference type="Proteomes" id="UP000249829">
    <property type="component" value="Unassembled WGS sequence"/>
</dbReference>
<dbReference type="Pfam" id="PF11001">
    <property type="entry name" value="AFUB_07903_YDR124W_hel"/>
    <property type="match status" value="1"/>
</dbReference>
<name>A0A2V5GQB7_ASPV1</name>
<evidence type="ECO:0000256" key="1">
    <source>
        <dbReference type="SAM" id="MobiDB-lite"/>
    </source>
</evidence>
<evidence type="ECO:0000313" key="4">
    <source>
        <dbReference type="Proteomes" id="UP000249829"/>
    </source>
</evidence>
<gene>
    <name evidence="3" type="ORF">BO99DRAFT_417770</name>
</gene>
<protein>
    <recommendedName>
        <fullName evidence="2">Subtelomeric hrmA-associated cluster protein AFUB-079030/YDR124W-like helical bundle domain-containing protein</fullName>
    </recommendedName>
</protein>
<reference evidence="3 4" key="1">
    <citation type="submission" date="2018-02" db="EMBL/GenBank/DDBJ databases">
        <title>The genomes of Aspergillus section Nigri reveals drivers in fungal speciation.</title>
        <authorList>
            <consortium name="DOE Joint Genome Institute"/>
            <person name="Vesth T.C."/>
            <person name="Nybo J."/>
            <person name="Theobald S."/>
            <person name="Brandl J."/>
            <person name="Frisvad J.C."/>
            <person name="Nielsen K.F."/>
            <person name="Lyhne E.K."/>
            <person name="Kogle M.E."/>
            <person name="Kuo A."/>
            <person name="Riley R."/>
            <person name="Clum A."/>
            <person name="Nolan M."/>
            <person name="Lipzen A."/>
            <person name="Salamov A."/>
            <person name="Henrissat B."/>
            <person name="Wiebenga A."/>
            <person name="De vries R.P."/>
            <person name="Grigoriev I.V."/>
            <person name="Mortensen U.H."/>
            <person name="Andersen M.R."/>
            <person name="Baker S.E."/>
        </authorList>
    </citation>
    <scope>NUCLEOTIDE SEQUENCE [LARGE SCALE GENOMIC DNA]</scope>
    <source>
        <strain evidence="3 4">CBS 115571</strain>
    </source>
</reference>
<feature type="compositionally biased region" description="Low complexity" evidence="1">
    <location>
        <begin position="110"/>
        <end position="122"/>
    </location>
</feature>
<accession>A0A2V5GQB7</accession>
<proteinExistence type="predicted"/>